<protein>
    <submittedName>
        <fullName evidence="4">Ankyrin repeats (3 copies)</fullName>
    </submittedName>
</protein>
<dbReference type="AlphaFoldDB" id="A0A517NLJ9"/>
<dbReference type="Gene3D" id="1.25.40.20">
    <property type="entry name" value="Ankyrin repeat-containing domain"/>
    <property type="match status" value="1"/>
</dbReference>
<reference evidence="4 5" key="1">
    <citation type="submission" date="2019-02" db="EMBL/GenBank/DDBJ databases">
        <title>Deep-cultivation of Planctomycetes and their phenomic and genomic characterization uncovers novel biology.</title>
        <authorList>
            <person name="Wiegand S."/>
            <person name="Jogler M."/>
            <person name="Boedeker C."/>
            <person name="Pinto D."/>
            <person name="Vollmers J."/>
            <person name="Rivas-Marin E."/>
            <person name="Kohn T."/>
            <person name="Peeters S.H."/>
            <person name="Heuer A."/>
            <person name="Rast P."/>
            <person name="Oberbeckmann S."/>
            <person name="Bunk B."/>
            <person name="Jeske O."/>
            <person name="Meyerdierks A."/>
            <person name="Storesund J.E."/>
            <person name="Kallscheuer N."/>
            <person name="Luecker S."/>
            <person name="Lage O.M."/>
            <person name="Pohl T."/>
            <person name="Merkel B.J."/>
            <person name="Hornburger P."/>
            <person name="Mueller R.-W."/>
            <person name="Bruemmer F."/>
            <person name="Labrenz M."/>
            <person name="Spormann A.M."/>
            <person name="Op den Camp H."/>
            <person name="Overmann J."/>
            <person name="Amann R."/>
            <person name="Jetten M.S.M."/>
            <person name="Mascher T."/>
            <person name="Medema M.H."/>
            <person name="Devos D.P."/>
            <person name="Kaster A.-K."/>
            <person name="Ovreas L."/>
            <person name="Rohde M."/>
            <person name="Galperin M.Y."/>
            <person name="Jogler C."/>
        </authorList>
    </citation>
    <scope>NUCLEOTIDE SEQUENCE [LARGE SCALE GENOMIC DNA]</scope>
    <source>
        <strain evidence="4 5">K22_7</strain>
    </source>
</reference>
<dbReference type="InterPro" id="IPR036770">
    <property type="entry name" value="Ankyrin_rpt-contain_sf"/>
</dbReference>
<dbReference type="PANTHER" id="PTHR24171">
    <property type="entry name" value="ANKYRIN REPEAT DOMAIN-CONTAINING PROTEIN 39-RELATED"/>
    <property type="match status" value="1"/>
</dbReference>
<gene>
    <name evidence="4" type="ORF">K227x_64470</name>
</gene>
<dbReference type="RefSeq" id="WP_145176806.1">
    <property type="nucleotide sequence ID" value="NZ_CP036525.1"/>
</dbReference>
<evidence type="ECO:0000313" key="4">
    <source>
        <dbReference type="EMBL" id="QDT08017.1"/>
    </source>
</evidence>
<keyword evidence="5" id="KW-1185">Reference proteome</keyword>
<dbReference type="SUPFAM" id="SSF48403">
    <property type="entry name" value="Ankyrin repeat"/>
    <property type="match status" value="1"/>
</dbReference>
<dbReference type="InterPro" id="IPR002110">
    <property type="entry name" value="Ankyrin_rpt"/>
</dbReference>
<dbReference type="Pfam" id="PF12796">
    <property type="entry name" value="Ank_2"/>
    <property type="match status" value="1"/>
</dbReference>
<name>A0A517NLJ9_9BACT</name>
<proteinExistence type="predicted"/>
<dbReference type="PROSITE" id="PS50297">
    <property type="entry name" value="ANK_REP_REGION"/>
    <property type="match status" value="1"/>
</dbReference>
<dbReference type="OrthoDB" id="275775at2"/>
<keyword evidence="2 3" id="KW-0040">ANK repeat</keyword>
<dbReference type="Proteomes" id="UP000318538">
    <property type="component" value="Chromosome"/>
</dbReference>
<organism evidence="4 5">
    <name type="scientific">Rubripirellula lacrimiformis</name>
    <dbReference type="NCBI Taxonomy" id="1930273"/>
    <lineage>
        <taxon>Bacteria</taxon>
        <taxon>Pseudomonadati</taxon>
        <taxon>Planctomycetota</taxon>
        <taxon>Planctomycetia</taxon>
        <taxon>Pirellulales</taxon>
        <taxon>Pirellulaceae</taxon>
        <taxon>Rubripirellula</taxon>
    </lineage>
</organism>
<evidence type="ECO:0000313" key="5">
    <source>
        <dbReference type="Proteomes" id="UP000318538"/>
    </source>
</evidence>
<dbReference type="PROSITE" id="PS50088">
    <property type="entry name" value="ANK_REPEAT"/>
    <property type="match status" value="2"/>
</dbReference>
<evidence type="ECO:0000256" key="2">
    <source>
        <dbReference type="ARBA" id="ARBA00023043"/>
    </source>
</evidence>
<sequence>MGTQRNRKAHSYVVRNNRKRLRHLLGKHPELRTSCEAWIVAAAVLNNPGILTWLFQRGVSPDSRLSANGDTPLMLAVSLGDLPVMRTLLEHGADPNAENSDGDNAFLRAIREKQADAMRLLAEFGADFNHLDDSELWYIRDTNWSEGLAVLSELQITLPTSP</sequence>
<dbReference type="KEGG" id="rlc:K227x_64470"/>
<dbReference type="EMBL" id="CP036525">
    <property type="protein sequence ID" value="QDT08017.1"/>
    <property type="molecule type" value="Genomic_DNA"/>
</dbReference>
<evidence type="ECO:0000256" key="1">
    <source>
        <dbReference type="ARBA" id="ARBA00022737"/>
    </source>
</evidence>
<accession>A0A517NLJ9</accession>
<evidence type="ECO:0000256" key="3">
    <source>
        <dbReference type="PROSITE-ProRule" id="PRU00023"/>
    </source>
</evidence>
<feature type="repeat" description="ANK" evidence="3">
    <location>
        <begin position="101"/>
        <end position="133"/>
    </location>
</feature>
<dbReference type="SMART" id="SM00248">
    <property type="entry name" value="ANK"/>
    <property type="match status" value="2"/>
</dbReference>
<keyword evidence="1" id="KW-0677">Repeat</keyword>
<feature type="repeat" description="ANK" evidence="3">
    <location>
        <begin position="68"/>
        <end position="100"/>
    </location>
</feature>